<sequence>MAEHPIRQYMKVLEQERQDLLASSMELRHAIRLLNQAIRECRLQLDSEAKKGVVMKLEMIALDTPSASDSNAATLAAALTTGFEEMKVDDQEHSER</sequence>
<accession>A0A2I0AS27</accession>
<reference evidence="1 2" key="1">
    <citation type="journal article" date="2017" name="Nature">
        <title>The Apostasia genome and the evolution of orchids.</title>
        <authorList>
            <person name="Zhang G.Q."/>
            <person name="Liu K.W."/>
            <person name="Li Z."/>
            <person name="Lohaus R."/>
            <person name="Hsiao Y.Y."/>
            <person name="Niu S.C."/>
            <person name="Wang J.Y."/>
            <person name="Lin Y.C."/>
            <person name="Xu Q."/>
            <person name="Chen L.J."/>
            <person name="Yoshida K."/>
            <person name="Fujiwara S."/>
            <person name="Wang Z.W."/>
            <person name="Zhang Y.Q."/>
            <person name="Mitsuda N."/>
            <person name="Wang M."/>
            <person name="Liu G.H."/>
            <person name="Pecoraro L."/>
            <person name="Huang H.X."/>
            <person name="Xiao X.J."/>
            <person name="Lin M."/>
            <person name="Wu X.Y."/>
            <person name="Wu W.L."/>
            <person name="Chen Y.Y."/>
            <person name="Chang S.B."/>
            <person name="Sakamoto S."/>
            <person name="Ohme-Takagi M."/>
            <person name="Yagi M."/>
            <person name="Zeng S.J."/>
            <person name="Shen C.Y."/>
            <person name="Yeh C.M."/>
            <person name="Luo Y.B."/>
            <person name="Tsai W.C."/>
            <person name="Van de Peer Y."/>
            <person name="Liu Z.J."/>
        </authorList>
    </citation>
    <scope>NUCLEOTIDE SEQUENCE [LARGE SCALE GENOMIC DNA]</scope>
    <source>
        <strain evidence="2">cv. Shenzhen</strain>
        <tissue evidence="1">Stem</tissue>
    </source>
</reference>
<keyword evidence="2" id="KW-1185">Reference proteome</keyword>
<organism evidence="1 2">
    <name type="scientific">Apostasia shenzhenica</name>
    <dbReference type="NCBI Taxonomy" id="1088818"/>
    <lineage>
        <taxon>Eukaryota</taxon>
        <taxon>Viridiplantae</taxon>
        <taxon>Streptophyta</taxon>
        <taxon>Embryophyta</taxon>
        <taxon>Tracheophyta</taxon>
        <taxon>Spermatophyta</taxon>
        <taxon>Magnoliopsida</taxon>
        <taxon>Liliopsida</taxon>
        <taxon>Asparagales</taxon>
        <taxon>Orchidaceae</taxon>
        <taxon>Apostasioideae</taxon>
        <taxon>Apostasia</taxon>
    </lineage>
</organism>
<dbReference type="AlphaFoldDB" id="A0A2I0AS27"/>
<dbReference type="EMBL" id="KZ451953">
    <property type="protein sequence ID" value="PKA58342.1"/>
    <property type="molecule type" value="Genomic_DNA"/>
</dbReference>
<gene>
    <name evidence="1" type="ORF">AXF42_Ash013848</name>
</gene>
<protein>
    <submittedName>
        <fullName evidence="1">Uncharacterized protein</fullName>
    </submittedName>
</protein>
<dbReference type="Proteomes" id="UP000236161">
    <property type="component" value="Unassembled WGS sequence"/>
</dbReference>
<evidence type="ECO:0000313" key="1">
    <source>
        <dbReference type="EMBL" id="PKA58342.1"/>
    </source>
</evidence>
<evidence type="ECO:0000313" key="2">
    <source>
        <dbReference type="Proteomes" id="UP000236161"/>
    </source>
</evidence>
<proteinExistence type="predicted"/>
<name>A0A2I0AS27_9ASPA</name>